<dbReference type="GO" id="GO:0003700">
    <property type="term" value="F:DNA-binding transcription factor activity"/>
    <property type="evidence" value="ECO:0007669"/>
    <property type="project" value="InterPro"/>
</dbReference>
<dbReference type="OrthoDB" id="9110639at2"/>
<dbReference type="InterPro" id="IPR000847">
    <property type="entry name" value="LysR_HTH_N"/>
</dbReference>
<dbReference type="InterPro" id="IPR036390">
    <property type="entry name" value="WH_DNA-bd_sf"/>
</dbReference>
<dbReference type="SUPFAM" id="SSF53850">
    <property type="entry name" value="Periplasmic binding protein-like II"/>
    <property type="match status" value="1"/>
</dbReference>
<dbReference type="Proteomes" id="UP000295606">
    <property type="component" value="Unassembled WGS sequence"/>
</dbReference>
<dbReference type="GO" id="GO:0006351">
    <property type="term" value="P:DNA-templated transcription"/>
    <property type="evidence" value="ECO:0007669"/>
    <property type="project" value="TreeGrafter"/>
</dbReference>
<proteinExistence type="inferred from homology"/>
<dbReference type="EMBL" id="SMOD01000045">
    <property type="protein sequence ID" value="TDG03199.1"/>
    <property type="molecule type" value="Genomic_DNA"/>
</dbReference>
<dbReference type="InterPro" id="IPR058163">
    <property type="entry name" value="LysR-type_TF_proteobact-type"/>
</dbReference>
<evidence type="ECO:0000313" key="7">
    <source>
        <dbReference type="Proteomes" id="UP000295606"/>
    </source>
</evidence>
<protein>
    <submittedName>
        <fullName evidence="6">LysR family transcriptional regulator</fullName>
    </submittedName>
</protein>
<comment type="similarity">
    <text evidence="1">Belongs to the LysR transcriptional regulatory family.</text>
</comment>
<accession>A0A4R5L602</accession>
<reference evidence="6 7" key="1">
    <citation type="submission" date="2019-03" db="EMBL/GenBank/DDBJ databases">
        <title>Paraburkholderia sp. isolated from native Mimosa gymnas in Guartela State Park, Brazil.</title>
        <authorList>
            <person name="Paulitsch F."/>
            <person name="Hungria M."/>
            <person name="Delamuta J.R.M."/>
            <person name="Ribeiro R.A."/>
            <person name="Dall'Agnol R."/>
            <person name="Silva J.S.B."/>
        </authorList>
    </citation>
    <scope>NUCLEOTIDE SEQUENCE [LARGE SCALE GENOMIC DNA]</scope>
    <source>
        <strain evidence="6 7">CNPSo 3008</strain>
    </source>
</reference>
<dbReference type="PANTHER" id="PTHR30537">
    <property type="entry name" value="HTH-TYPE TRANSCRIPTIONAL REGULATOR"/>
    <property type="match status" value="1"/>
</dbReference>
<keyword evidence="4" id="KW-0804">Transcription</keyword>
<dbReference type="AlphaFoldDB" id="A0A4R5L602"/>
<evidence type="ECO:0000256" key="4">
    <source>
        <dbReference type="ARBA" id="ARBA00023163"/>
    </source>
</evidence>
<comment type="caution">
    <text evidence="6">The sequence shown here is derived from an EMBL/GenBank/DDBJ whole genome shotgun (WGS) entry which is preliminary data.</text>
</comment>
<evidence type="ECO:0000256" key="1">
    <source>
        <dbReference type="ARBA" id="ARBA00009437"/>
    </source>
</evidence>
<keyword evidence="3" id="KW-0238">DNA-binding</keyword>
<evidence type="ECO:0000313" key="6">
    <source>
        <dbReference type="EMBL" id="TDG03199.1"/>
    </source>
</evidence>
<dbReference type="Pfam" id="PF00126">
    <property type="entry name" value="HTH_1"/>
    <property type="match status" value="1"/>
</dbReference>
<dbReference type="SUPFAM" id="SSF46785">
    <property type="entry name" value="Winged helix' DNA-binding domain"/>
    <property type="match status" value="1"/>
</dbReference>
<keyword evidence="2" id="KW-0805">Transcription regulation</keyword>
<evidence type="ECO:0000256" key="3">
    <source>
        <dbReference type="ARBA" id="ARBA00023125"/>
    </source>
</evidence>
<dbReference type="PANTHER" id="PTHR30537:SF5">
    <property type="entry name" value="HTH-TYPE TRANSCRIPTIONAL ACTIVATOR TTDR-RELATED"/>
    <property type="match status" value="1"/>
</dbReference>
<dbReference type="GO" id="GO:0043565">
    <property type="term" value="F:sequence-specific DNA binding"/>
    <property type="evidence" value="ECO:0007669"/>
    <property type="project" value="TreeGrafter"/>
</dbReference>
<dbReference type="Gene3D" id="3.40.190.290">
    <property type="match status" value="1"/>
</dbReference>
<name>A0A4R5L602_9BURK</name>
<feature type="domain" description="HTH lysR-type" evidence="5">
    <location>
        <begin position="1"/>
        <end position="60"/>
    </location>
</feature>
<dbReference type="Gene3D" id="1.10.10.10">
    <property type="entry name" value="Winged helix-like DNA-binding domain superfamily/Winged helix DNA-binding domain"/>
    <property type="match status" value="1"/>
</dbReference>
<evidence type="ECO:0000256" key="2">
    <source>
        <dbReference type="ARBA" id="ARBA00023015"/>
    </source>
</evidence>
<dbReference type="RefSeq" id="WP_133188882.1">
    <property type="nucleotide sequence ID" value="NZ_SMOD01000045.1"/>
</dbReference>
<evidence type="ECO:0000259" key="5">
    <source>
        <dbReference type="PROSITE" id="PS50931"/>
    </source>
</evidence>
<sequence length="311" mass="33948">MDDRFAGIREFVAAVDHGSFTAAAETLGITGSAVGKSISRLEVRLGVQLLHRTTRRIDLTTAGETFLLTCRRILEELDQTEAFLSTGHEQPIGRLRVDLPTTFGRRHIVPALLSLTQRFPRLDLAVTLQDRAVDLVSEGVDLAVRIGTLDAFPDLVARKLGEQRLIICGAPDYLARRGEPLRRDDLLAHDCLIGWRRSTRSGWLLADAGNGDEASYFDVRARHELTDGDTLLNACTSGCGLAQLPGWLARDALQTGALREVLPSLSTTTPIPDGQFKLLHLWAAKFPQAGRADYASDSSVTASLAAASRRR</sequence>
<dbReference type="FunFam" id="1.10.10.10:FF:000001">
    <property type="entry name" value="LysR family transcriptional regulator"/>
    <property type="match status" value="1"/>
</dbReference>
<gene>
    <name evidence="6" type="ORF">E1N52_36255</name>
</gene>
<dbReference type="InterPro" id="IPR036388">
    <property type="entry name" value="WH-like_DNA-bd_sf"/>
</dbReference>
<organism evidence="6 7">
    <name type="scientific">Paraburkholderia guartelaensis</name>
    <dbReference type="NCBI Taxonomy" id="2546446"/>
    <lineage>
        <taxon>Bacteria</taxon>
        <taxon>Pseudomonadati</taxon>
        <taxon>Pseudomonadota</taxon>
        <taxon>Betaproteobacteria</taxon>
        <taxon>Burkholderiales</taxon>
        <taxon>Burkholderiaceae</taxon>
        <taxon>Paraburkholderia</taxon>
    </lineage>
</organism>
<dbReference type="PROSITE" id="PS50931">
    <property type="entry name" value="HTH_LYSR"/>
    <property type="match status" value="1"/>
</dbReference>
<dbReference type="InterPro" id="IPR005119">
    <property type="entry name" value="LysR_subst-bd"/>
</dbReference>
<dbReference type="Pfam" id="PF03466">
    <property type="entry name" value="LysR_substrate"/>
    <property type="match status" value="1"/>
</dbReference>